<feature type="region of interest" description="Disordered" evidence="5">
    <location>
        <begin position="1056"/>
        <end position="1128"/>
    </location>
</feature>
<feature type="region of interest" description="Disordered" evidence="5">
    <location>
        <begin position="168"/>
        <end position="189"/>
    </location>
</feature>
<evidence type="ECO:0000259" key="6">
    <source>
        <dbReference type="PROSITE" id="PS51184"/>
    </source>
</evidence>
<feature type="compositionally biased region" description="Low complexity" evidence="5">
    <location>
        <begin position="978"/>
        <end position="987"/>
    </location>
</feature>
<evidence type="ECO:0000256" key="5">
    <source>
        <dbReference type="SAM" id="MobiDB-lite"/>
    </source>
</evidence>
<dbReference type="Proteomes" id="UP001642406">
    <property type="component" value="Unassembled WGS sequence"/>
</dbReference>
<evidence type="ECO:0000256" key="2">
    <source>
        <dbReference type="ARBA" id="ARBA00023015"/>
    </source>
</evidence>
<sequence>MPPVAMHPQAKFDPIPPDLDLHALVQDTPNFNWATHISASEIFALGQQRFEKLVSIHVINGGKPLVIKDWNDRLPSGLFSAKWLEEVYNRKEERVWDINGKTNVPMTMGHYLRSMKQLSDQWTPRNFRDERRQRLYLKDIDCPPEWREKLARVLPRLIFYLNEDIEGTQGSNSRHNRHSMNDDDDQDTFVDDRPTARAGDLMSSLPPEMRAENLMCYIGHEGTYTPAHREMCASLGQNIMVEASGSENGEKPGSSIWFMTETKDREVVSEYFLSMLGHDVEIEKHFAQINAWKKAAFPVYIVEQKVGDLILVPPLAPHQVWNRGTRTMKVAWNRTVVETLDMALHEALPKARLVCRDEQYKNKAIIYYTMQKYYKKLKYAQTDRGFVSFGIGQDLVRNPVRTAQVADDFKKLMRLYTEILVDEMFNTKEKDVEFVPFDSNITCSYCRSNIFNRFLTCKHCVRPLADGAEDTYDVCMECYAMGRSCMCVSGLGWCEQWPWEELVSNYDKWQAMVVSNDGFIDAFSSPPPLEVARLRAGKKSVAQICQEQLRRRPFRDITKPVVEEKLQEPEEPEVDDDGKVIKKKSKSRTAKKGDTYRCHVCCHKDHRYRLAFCTTPGCSEAYCYGVLYRGFDMMPQTVMQQEYWKCPRCMKICNCGSCRRIGLTDPYIPKGTLLGHDTRPIADDRSVESLINFRLHNLLWLKNSGEEGRSIASKRMQRLRQEADAAKAQGNEEGALDDGFGNAQNGSQGSGLLGNGHADEGAGHDANGIAGTVADGQPHYQAHGGDASVNPSLLHNNSATSYPELVDQYPDPSANMLNSELTFGRAYYMDDDSPNKILFDPYHEPAPNPMMGNLGSIETLPEFLESYTHKPIRKPRLEKDLDPDYAAPRKKTKKPAPRPAADVVEPNLNLDPALLSAQHPPAGTATAGNTSALTRDARKPPADSSAGALTAAAPGATTSSIGDAIATTLANARMQPSTTTEANAANAGGEGTVDNGDEDEDGHTHGYPANVPELRHARPKVSYLVDVASGDEADEEPPAEKRAVVNDANVLLSVETTTQATDGTPAPKKTTSTDATSTKTIDATADDADAMEIDTPKTEPPRKRGRPPRSVGDSSASKAPASAPSAKRSRLLAAALNFSGKTSGRYGSVWKPVNAGRPAKRASFAANSDSEEEGDDNDDDDDKEASPSTPSLLPPPTTKFMSMAERMGLKGKKFKLSKEKHSSTTNDSNNDKGSAASSSVNSPATATAPKLSSISLDSLGPKNRSTPTVAKPTPAKPAPTPLSKTRRRSGPSEESSDDGFPRARPSRGALNSRGRATRGGGRGRGRVRGRPAGSTDTPRDRSSGPTVVRLIESESEGSGSGSGSGSDGGDSDYRGARGGKAAAASRRRAGSDNDSDVSDSGSPDGRQAYFGRRGGGVRRRGRSRGRERGRPALARQDLEVVLA</sequence>
<dbReference type="PROSITE" id="PS51184">
    <property type="entry name" value="JMJC"/>
    <property type="match status" value="1"/>
</dbReference>
<dbReference type="SMART" id="SM00558">
    <property type="entry name" value="JmjC"/>
    <property type="match status" value="1"/>
</dbReference>
<feature type="compositionally biased region" description="Gly residues" evidence="5">
    <location>
        <begin position="1358"/>
        <end position="1368"/>
    </location>
</feature>
<feature type="compositionally biased region" description="Low complexity" evidence="5">
    <location>
        <begin position="942"/>
        <end position="954"/>
    </location>
</feature>
<proteinExistence type="predicted"/>
<keyword evidence="8" id="KW-1185">Reference proteome</keyword>
<evidence type="ECO:0000313" key="7">
    <source>
        <dbReference type="EMBL" id="CAK7216838.1"/>
    </source>
</evidence>
<comment type="caution">
    <text evidence="7">The sequence shown here is derived from an EMBL/GenBank/DDBJ whole genome shotgun (WGS) entry which is preliminary data.</text>
</comment>
<feature type="domain" description="JmjC" evidence="6">
    <location>
        <begin position="182"/>
        <end position="351"/>
    </location>
</feature>
<dbReference type="EMBL" id="CAWUHC010000018">
    <property type="protein sequence ID" value="CAK7216838.1"/>
    <property type="molecule type" value="Genomic_DNA"/>
</dbReference>
<evidence type="ECO:0000256" key="4">
    <source>
        <dbReference type="ARBA" id="ARBA00023242"/>
    </source>
</evidence>
<feature type="region of interest" description="Disordered" evidence="5">
    <location>
        <begin position="972"/>
        <end position="1015"/>
    </location>
</feature>
<dbReference type="InterPro" id="IPR017956">
    <property type="entry name" value="AT_hook_DNA-bd_motif"/>
</dbReference>
<feature type="compositionally biased region" description="Acidic residues" evidence="5">
    <location>
        <begin position="1169"/>
        <end position="1183"/>
    </location>
</feature>
<dbReference type="SMART" id="SM00384">
    <property type="entry name" value="AT_hook"/>
    <property type="match status" value="3"/>
</dbReference>
<keyword evidence="2" id="KW-0805">Transcription regulation</keyword>
<feature type="region of interest" description="Disordered" evidence="5">
    <location>
        <begin position="566"/>
        <end position="586"/>
    </location>
</feature>
<feature type="region of interest" description="Disordered" evidence="5">
    <location>
        <begin position="869"/>
        <end position="954"/>
    </location>
</feature>
<feature type="compositionally biased region" description="Low complexity" evidence="5">
    <location>
        <begin position="1114"/>
        <end position="1128"/>
    </location>
</feature>
<reference evidence="7 8" key="1">
    <citation type="submission" date="2024-01" db="EMBL/GenBank/DDBJ databases">
        <authorList>
            <person name="Allen C."/>
            <person name="Tagirdzhanova G."/>
        </authorList>
    </citation>
    <scope>NUCLEOTIDE SEQUENCE [LARGE SCALE GENOMIC DNA]</scope>
</reference>
<comment type="subcellular location">
    <subcellularLocation>
        <location evidence="1">Nucleus</location>
    </subcellularLocation>
</comment>
<gene>
    <name evidence="7" type="ORF">SBRCBS47491_002966</name>
</gene>
<feature type="region of interest" description="Disordered" evidence="5">
    <location>
        <begin position="1141"/>
        <end position="1443"/>
    </location>
</feature>
<accession>A0ABP0BB72</accession>
<dbReference type="Pfam" id="PF10497">
    <property type="entry name" value="zf-4CXXC_R1"/>
    <property type="match status" value="1"/>
</dbReference>
<dbReference type="InterPro" id="IPR018866">
    <property type="entry name" value="Znf-4CXXC_R1"/>
</dbReference>
<evidence type="ECO:0000313" key="8">
    <source>
        <dbReference type="Proteomes" id="UP001642406"/>
    </source>
</evidence>
<organism evidence="7 8">
    <name type="scientific">Sporothrix bragantina</name>
    <dbReference type="NCBI Taxonomy" id="671064"/>
    <lineage>
        <taxon>Eukaryota</taxon>
        <taxon>Fungi</taxon>
        <taxon>Dikarya</taxon>
        <taxon>Ascomycota</taxon>
        <taxon>Pezizomycotina</taxon>
        <taxon>Sordariomycetes</taxon>
        <taxon>Sordariomycetidae</taxon>
        <taxon>Ophiostomatales</taxon>
        <taxon>Ophiostomataceae</taxon>
        <taxon>Sporothrix</taxon>
    </lineage>
</organism>
<feature type="compositionally biased region" description="Polar residues" evidence="5">
    <location>
        <begin position="1224"/>
        <end position="1256"/>
    </location>
</feature>
<feature type="compositionally biased region" description="Low complexity" evidence="5">
    <location>
        <begin position="1064"/>
        <end position="1083"/>
    </location>
</feature>
<dbReference type="InterPro" id="IPR003347">
    <property type="entry name" value="JmjC_dom"/>
</dbReference>
<protein>
    <recommendedName>
        <fullName evidence="6">JmjC domain-containing protein</fullName>
    </recommendedName>
</protein>
<dbReference type="SUPFAM" id="SSF51197">
    <property type="entry name" value="Clavaminate synthase-like"/>
    <property type="match status" value="1"/>
</dbReference>
<dbReference type="Pfam" id="PF02373">
    <property type="entry name" value="JmjC"/>
    <property type="match status" value="1"/>
</dbReference>
<dbReference type="Gene3D" id="2.60.120.650">
    <property type="entry name" value="Cupin"/>
    <property type="match status" value="1"/>
</dbReference>
<keyword evidence="3" id="KW-0804">Transcription</keyword>
<name>A0ABP0BB72_9PEZI</name>
<evidence type="ECO:0000256" key="3">
    <source>
        <dbReference type="ARBA" id="ARBA00023163"/>
    </source>
</evidence>
<evidence type="ECO:0000256" key="1">
    <source>
        <dbReference type="ARBA" id="ARBA00004123"/>
    </source>
</evidence>
<feature type="region of interest" description="Disordered" evidence="5">
    <location>
        <begin position="722"/>
        <end position="796"/>
    </location>
</feature>
<keyword evidence="4" id="KW-0539">Nucleus</keyword>